<accession>A0A6L6LUV9</accession>
<evidence type="ECO:0000313" key="1">
    <source>
        <dbReference type="EMBL" id="MTS28487.1"/>
    </source>
</evidence>
<proteinExistence type="predicted"/>
<name>A0A6L6LUV9_9FIRM</name>
<sequence length="160" mass="19133">MGLCIGCFEWVADMKKITVQDRAEKFINELGKYAVGNFKYWFPFCKLQKNISVIAYDLDRIYKENCIEQIERVLHTCKICVADSFQNQMNNPRFKKKYMIRLLYEKDGIGYNFPWYVETFYYDPSRRWMIYVSHEGTITFTGNEITQAANRIISSQYMIK</sequence>
<protein>
    <submittedName>
        <fullName evidence="1">Uncharacterized protein</fullName>
    </submittedName>
</protein>
<gene>
    <name evidence="1" type="ORF">GMD59_14510</name>
</gene>
<comment type="caution">
    <text evidence="1">The sequence shown here is derived from an EMBL/GenBank/DDBJ whole genome shotgun (WGS) entry which is preliminary data.</text>
</comment>
<dbReference type="EMBL" id="WMZU01000028">
    <property type="protein sequence ID" value="MTS28487.1"/>
    <property type="molecule type" value="Genomic_DNA"/>
</dbReference>
<dbReference type="AlphaFoldDB" id="A0A6L6LUV9"/>
<reference evidence="1 2" key="1">
    <citation type="journal article" date="2019" name="Nat. Med.">
        <title>A library of human gut bacterial isolates paired with longitudinal multiomics data enables mechanistic microbiome research.</title>
        <authorList>
            <person name="Poyet M."/>
            <person name="Groussin M."/>
            <person name="Gibbons S.M."/>
            <person name="Avila-Pacheco J."/>
            <person name="Jiang X."/>
            <person name="Kearney S.M."/>
            <person name="Perrotta A.R."/>
            <person name="Berdy B."/>
            <person name="Zhao S."/>
            <person name="Lieberman T.D."/>
            <person name="Swanson P.K."/>
            <person name="Smith M."/>
            <person name="Roesemann S."/>
            <person name="Alexander J.E."/>
            <person name="Rich S.A."/>
            <person name="Livny J."/>
            <person name="Vlamakis H."/>
            <person name="Clish C."/>
            <person name="Bullock K."/>
            <person name="Deik A."/>
            <person name="Scott J."/>
            <person name="Pierce K.A."/>
            <person name="Xavier R.J."/>
            <person name="Alm E.J."/>
        </authorList>
    </citation>
    <scope>NUCLEOTIDE SEQUENCE [LARGE SCALE GENOMIC DNA]</scope>
    <source>
        <strain evidence="1 2">BIOML-A4</strain>
    </source>
</reference>
<evidence type="ECO:0000313" key="2">
    <source>
        <dbReference type="Proteomes" id="UP000472755"/>
    </source>
</evidence>
<dbReference type="Proteomes" id="UP000472755">
    <property type="component" value="Unassembled WGS sequence"/>
</dbReference>
<organism evidence="1 2">
    <name type="scientific">Ruthenibacterium lactatiformans</name>
    <dbReference type="NCBI Taxonomy" id="1550024"/>
    <lineage>
        <taxon>Bacteria</taxon>
        <taxon>Bacillati</taxon>
        <taxon>Bacillota</taxon>
        <taxon>Clostridia</taxon>
        <taxon>Eubacteriales</taxon>
        <taxon>Oscillospiraceae</taxon>
        <taxon>Ruthenibacterium</taxon>
    </lineage>
</organism>